<protein>
    <recommendedName>
        <fullName evidence="2">2H phosphoesterase superfamily protein Bsu1186 (YjcG)</fullName>
    </recommendedName>
</protein>
<organism evidence="1">
    <name type="scientific">uncultured Acetobacteraceae bacterium</name>
    <dbReference type="NCBI Taxonomy" id="169975"/>
    <lineage>
        <taxon>Bacteria</taxon>
        <taxon>Pseudomonadati</taxon>
        <taxon>Pseudomonadota</taxon>
        <taxon>Alphaproteobacteria</taxon>
        <taxon>Acetobacterales</taxon>
        <taxon>Acetobacteraceae</taxon>
        <taxon>environmental samples</taxon>
    </lineage>
</organism>
<reference evidence="1" key="1">
    <citation type="submission" date="2020-02" db="EMBL/GenBank/DDBJ databases">
        <authorList>
            <person name="Meier V. D."/>
        </authorList>
    </citation>
    <scope>NUCLEOTIDE SEQUENCE</scope>
    <source>
        <strain evidence="1">AVDCRST_MAG04</strain>
    </source>
</reference>
<gene>
    <name evidence="1" type="ORF">AVDCRST_MAG04-906</name>
</gene>
<proteinExistence type="predicted"/>
<name>A0A6J4HJL4_9PROT</name>
<dbReference type="InterPro" id="IPR009097">
    <property type="entry name" value="Cyclic_Pdiesterase"/>
</dbReference>
<dbReference type="SUPFAM" id="SSF55144">
    <property type="entry name" value="LigT-like"/>
    <property type="match status" value="1"/>
</dbReference>
<evidence type="ECO:0008006" key="2">
    <source>
        <dbReference type="Google" id="ProtNLM"/>
    </source>
</evidence>
<dbReference type="Pfam" id="PF13563">
    <property type="entry name" value="2_5_RNA_ligase2"/>
    <property type="match status" value="1"/>
</dbReference>
<sequence>MPLAMTLLLDDAAAVPIRAMWRALAEGGVDDDCLRLGYPPHLTLAVWPEEAPVGPLAAAVERFGAEWDAMPVALAGFGVFPGAPAVLWAAPVVTGALLARHAALVAAVPDTPCHPHYQPGRWMPHVTLGQTDAPGRGLEVLAPLWREARPGRLDRLELVRFRPVSVLRSLPFGCPATLGRAPRERGDVKAP</sequence>
<dbReference type="AlphaFoldDB" id="A0A6J4HJL4"/>
<accession>A0A6J4HJL4</accession>
<dbReference type="EMBL" id="CADCTL010000070">
    <property type="protein sequence ID" value="CAA9226745.1"/>
    <property type="molecule type" value="Genomic_DNA"/>
</dbReference>
<dbReference type="Gene3D" id="3.90.1140.10">
    <property type="entry name" value="Cyclic phosphodiesterase"/>
    <property type="match status" value="1"/>
</dbReference>
<evidence type="ECO:0000313" key="1">
    <source>
        <dbReference type="EMBL" id="CAA9226745.1"/>
    </source>
</evidence>